<comment type="caution">
    <text evidence="2">The sequence shown here is derived from an EMBL/GenBank/DDBJ whole genome shotgun (WGS) entry which is preliminary data.</text>
</comment>
<dbReference type="Proteomes" id="UP000789595">
    <property type="component" value="Unassembled WGS sequence"/>
</dbReference>
<protein>
    <recommendedName>
        <fullName evidence="4">Secreted protein</fullName>
    </recommendedName>
</protein>
<feature type="chain" id="PRO_5035243312" description="Secreted protein" evidence="1">
    <location>
        <begin position="24"/>
        <end position="141"/>
    </location>
</feature>
<dbReference type="AlphaFoldDB" id="A0A8J2WQL2"/>
<evidence type="ECO:0000313" key="3">
    <source>
        <dbReference type="Proteomes" id="UP000789595"/>
    </source>
</evidence>
<evidence type="ECO:0000256" key="1">
    <source>
        <dbReference type="SAM" id="SignalP"/>
    </source>
</evidence>
<name>A0A8J2WQL2_9STRA</name>
<proteinExistence type="predicted"/>
<evidence type="ECO:0000313" key="2">
    <source>
        <dbReference type="EMBL" id="CAH0364882.1"/>
    </source>
</evidence>
<sequence>MLVLHALADLARLLVLALGAVRAVRVDVLGAPGLLDVLGVRPHVALQDVGKLHLADARLRPEDAQDERRLAGHVRLRLQGHHDQALLRDGRRVLADVERRVVLPTDRAQSGGRRRGRRVLLRLGEPRDRIIKGDAAVDLDA</sequence>
<keyword evidence="3" id="KW-1185">Reference proteome</keyword>
<reference evidence="2" key="1">
    <citation type="submission" date="2021-11" db="EMBL/GenBank/DDBJ databases">
        <authorList>
            <consortium name="Genoscope - CEA"/>
            <person name="William W."/>
        </authorList>
    </citation>
    <scope>NUCLEOTIDE SEQUENCE</scope>
</reference>
<evidence type="ECO:0008006" key="4">
    <source>
        <dbReference type="Google" id="ProtNLM"/>
    </source>
</evidence>
<organism evidence="2 3">
    <name type="scientific">Pelagomonas calceolata</name>
    <dbReference type="NCBI Taxonomy" id="35677"/>
    <lineage>
        <taxon>Eukaryota</taxon>
        <taxon>Sar</taxon>
        <taxon>Stramenopiles</taxon>
        <taxon>Ochrophyta</taxon>
        <taxon>Pelagophyceae</taxon>
        <taxon>Pelagomonadales</taxon>
        <taxon>Pelagomonadaceae</taxon>
        <taxon>Pelagomonas</taxon>
    </lineage>
</organism>
<accession>A0A8J2WQL2</accession>
<feature type="signal peptide" evidence="1">
    <location>
        <begin position="1"/>
        <end position="23"/>
    </location>
</feature>
<keyword evidence="1" id="KW-0732">Signal</keyword>
<gene>
    <name evidence="2" type="ORF">PECAL_1P12690</name>
</gene>
<dbReference type="EMBL" id="CAKKNE010000001">
    <property type="protein sequence ID" value="CAH0364882.1"/>
    <property type="molecule type" value="Genomic_DNA"/>
</dbReference>